<dbReference type="Proteomes" id="UP000076532">
    <property type="component" value="Unassembled WGS sequence"/>
</dbReference>
<gene>
    <name evidence="1" type="ORF">FIBSPDRAFT_331307</name>
</gene>
<name>A0A167WG74_9AGAM</name>
<sequence>MFSHPTAMTLPPITAQSTSSRLCRFGHMSRVEKPSVLAPTLPCYGYLPRISLYPSNTRHIASHCINVKLIIRLRRRRPHLRDPLRATTTCAFNHLANN</sequence>
<dbReference type="AlphaFoldDB" id="A0A167WG74"/>
<dbReference type="EMBL" id="KV417805">
    <property type="protein sequence ID" value="KZP06061.1"/>
    <property type="molecule type" value="Genomic_DNA"/>
</dbReference>
<protein>
    <submittedName>
        <fullName evidence="1">Uncharacterized protein</fullName>
    </submittedName>
</protein>
<proteinExistence type="predicted"/>
<keyword evidence="2" id="KW-1185">Reference proteome</keyword>
<evidence type="ECO:0000313" key="1">
    <source>
        <dbReference type="EMBL" id="KZP06061.1"/>
    </source>
</evidence>
<reference evidence="1 2" key="1">
    <citation type="journal article" date="2016" name="Mol. Biol. Evol.">
        <title>Comparative Genomics of Early-Diverging Mushroom-Forming Fungi Provides Insights into the Origins of Lignocellulose Decay Capabilities.</title>
        <authorList>
            <person name="Nagy L.G."/>
            <person name="Riley R."/>
            <person name="Tritt A."/>
            <person name="Adam C."/>
            <person name="Daum C."/>
            <person name="Floudas D."/>
            <person name="Sun H."/>
            <person name="Yadav J.S."/>
            <person name="Pangilinan J."/>
            <person name="Larsson K.H."/>
            <person name="Matsuura K."/>
            <person name="Barry K."/>
            <person name="Labutti K."/>
            <person name="Kuo R."/>
            <person name="Ohm R.A."/>
            <person name="Bhattacharya S.S."/>
            <person name="Shirouzu T."/>
            <person name="Yoshinaga Y."/>
            <person name="Martin F.M."/>
            <person name="Grigoriev I.V."/>
            <person name="Hibbett D.S."/>
        </authorList>
    </citation>
    <scope>NUCLEOTIDE SEQUENCE [LARGE SCALE GENOMIC DNA]</scope>
    <source>
        <strain evidence="1 2">CBS 109695</strain>
    </source>
</reference>
<organism evidence="1 2">
    <name type="scientific">Athelia psychrophila</name>
    <dbReference type="NCBI Taxonomy" id="1759441"/>
    <lineage>
        <taxon>Eukaryota</taxon>
        <taxon>Fungi</taxon>
        <taxon>Dikarya</taxon>
        <taxon>Basidiomycota</taxon>
        <taxon>Agaricomycotina</taxon>
        <taxon>Agaricomycetes</taxon>
        <taxon>Agaricomycetidae</taxon>
        <taxon>Atheliales</taxon>
        <taxon>Atheliaceae</taxon>
        <taxon>Athelia</taxon>
    </lineage>
</organism>
<accession>A0A167WG74</accession>
<evidence type="ECO:0000313" key="2">
    <source>
        <dbReference type="Proteomes" id="UP000076532"/>
    </source>
</evidence>